<gene>
    <name evidence="3" type="ORF">CUS_7918</name>
</gene>
<feature type="coiled-coil region" evidence="1">
    <location>
        <begin position="417"/>
        <end position="444"/>
    </location>
</feature>
<evidence type="ECO:0000256" key="1">
    <source>
        <dbReference type="SAM" id="Coils"/>
    </source>
</evidence>
<organism evidence="3 4">
    <name type="scientific">Ruminococcus albus 8</name>
    <dbReference type="NCBI Taxonomy" id="246199"/>
    <lineage>
        <taxon>Bacteria</taxon>
        <taxon>Bacillati</taxon>
        <taxon>Bacillota</taxon>
        <taxon>Clostridia</taxon>
        <taxon>Eubacteriales</taxon>
        <taxon>Oscillospiraceae</taxon>
        <taxon>Ruminococcus</taxon>
    </lineage>
</organism>
<feature type="transmembrane region" description="Helical" evidence="2">
    <location>
        <begin position="149"/>
        <end position="170"/>
    </location>
</feature>
<feature type="transmembrane region" description="Helical" evidence="2">
    <location>
        <begin position="333"/>
        <end position="354"/>
    </location>
</feature>
<sequence length="516" mass="58355">MVQTYLKKIELASRAECRNRKKIRLILLILTIVGALFEIKDYKVMTITENAYNDGIRFQRSPSLEGIFGAFLMFLAACFGLFAVHGVFSDLTSKQNADIQLSLPMNAKERYLSKLMAVFKLHILPILTAGIAVILIGSAKEDAFDMMGYIVRFQLVTLAVALFVDSVSIFCMSCCGAKAEGIYTSIIMGGCISVLPIMFFMEAIIGFSGVDNTYSFYMNPFYVFGGSILTALEEVGTGIGATMPYILANLLMSFATLFAAYFIYRRRDGRHVGKPIVYSLFLELFMFTGLTTLFFVFVYTGGWSIGLTAALIICIVIRIILARAKITPIKFVIWIGKYATALAIFIVLMGAAYYTGGFGYYKVRYHMNNEKAINIEATAISANPSSAYTSSETKNRYFQRDFRTENTTAANDVTVPANCTREEAKQAVEDINDLIDRYHNLQDRDNESFLSIFTDNYSNWYYSHDYDYYNIRITISDLKFNTKYTANITLDDETEYEEFCSELSKILEESYTESYR</sequence>
<proteinExistence type="predicted"/>
<feature type="transmembrane region" description="Helical" evidence="2">
    <location>
        <begin position="23"/>
        <end position="39"/>
    </location>
</feature>
<dbReference type="AlphaFoldDB" id="E9SAF6"/>
<keyword evidence="4" id="KW-1185">Reference proteome</keyword>
<feature type="transmembrane region" description="Helical" evidence="2">
    <location>
        <begin position="303"/>
        <end position="321"/>
    </location>
</feature>
<keyword evidence="2" id="KW-1133">Transmembrane helix</keyword>
<evidence type="ECO:0000313" key="4">
    <source>
        <dbReference type="Proteomes" id="UP000004259"/>
    </source>
</evidence>
<evidence type="ECO:0000313" key="3">
    <source>
        <dbReference type="EMBL" id="EGC03526.1"/>
    </source>
</evidence>
<feature type="transmembrane region" description="Helical" evidence="2">
    <location>
        <begin position="245"/>
        <end position="264"/>
    </location>
</feature>
<reference evidence="3 4" key="1">
    <citation type="submission" date="2011-02" db="EMBL/GenBank/DDBJ databases">
        <authorList>
            <person name="Nelson K.E."/>
            <person name="Sutton G."/>
            <person name="Torralba M."/>
            <person name="Durkin S."/>
            <person name="Harkins D."/>
            <person name="Montgomery R."/>
            <person name="Ziemer C."/>
            <person name="Klaassens E."/>
            <person name="Ocuiv P."/>
            <person name="Morrison M."/>
        </authorList>
    </citation>
    <scope>NUCLEOTIDE SEQUENCE [LARGE SCALE GENOMIC DNA]</scope>
    <source>
        <strain evidence="3 4">8</strain>
    </source>
</reference>
<feature type="transmembrane region" description="Helical" evidence="2">
    <location>
        <begin position="276"/>
        <end position="297"/>
    </location>
</feature>
<comment type="caution">
    <text evidence="3">The sequence shown here is derived from an EMBL/GenBank/DDBJ whole genome shotgun (WGS) entry which is preliminary data.</text>
</comment>
<protein>
    <submittedName>
        <fullName evidence="3">Conserved domain protein</fullName>
    </submittedName>
</protein>
<evidence type="ECO:0000256" key="2">
    <source>
        <dbReference type="SAM" id="Phobius"/>
    </source>
</evidence>
<dbReference type="RefSeq" id="WP_002848221.1">
    <property type="nucleotide sequence ID" value="NZ_ADKM02000062.1"/>
</dbReference>
<dbReference type="OrthoDB" id="1815332at2"/>
<feature type="transmembrane region" description="Helical" evidence="2">
    <location>
        <begin position="67"/>
        <end position="88"/>
    </location>
</feature>
<dbReference type="eggNOG" id="ENOG5030IHQ">
    <property type="taxonomic scope" value="Bacteria"/>
</dbReference>
<dbReference type="STRING" id="246199.CUS_7918"/>
<keyword evidence="1" id="KW-0175">Coiled coil</keyword>
<dbReference type="Proteomes" id="UP000004259">
    <property type="component" value="Unassembled WGS sequence"/>
</dbReference>
<keyword evidence="2" id="KW-0812">Transmembrane</keyword>
<feature type="transmembrane region" description="Helical" evidence="2">
    <location>
        <begin position="115"/>
        <end position="137"/>
    </location>
</feature>
<keyword evidence="2" id="KW-0472">Membrane</keyword>
<accession>E9SAF6</accession>
<name>E9SAF6_RUMAL</name>
<feature type="transmembrane region" description="Helical" evidence="2">
    <location>
        <begin position="182"/>
        <end position="210"/>
    </location>
</feature>
<dbReference type="EMBL" id="ADKM02000062">
    <property type="protein sequence ID" value="EGC03526.1"/>
    <property type="molecule type" value="Genomic_DNA"/>
</dbReference>